<feature type="coiled-coil region" evidence="1">
    <location>
        <begin position="67"/>
        <end position="94"/>
    </location>
</feature>
<keyword evidence="3" id="KW-1185">Reference proteome</keyword>
<dbReference type="GeneID" id="24917895"/>
<dbReference type="RefSeq" id="XP_012894272.1">
    <property type="nucleotide sequence ID" value="XM_013038818.1"/>
</dbReference>
<dbReference type="InParanoid" id="D8LWN5"/>
<dbReference type="EMBL" id="FN668638">
    <property type="protein sequence ID" value="CBK20224.2"/>
    <property type="molecule type" value="Genomic_DNA"/>
</dbReference>
<evidence type="ECO:0000313" key="3">
    <source>
        <dbReference type="Proteomes" id="UP000008312"/>
    </source>
</evidence>
<dbReference type="Proteomes" id="UP000008312">
    <property type="component" value="Unassembled WGS sequence"/>
</dbReference>
<evidence type="ECO:0000256" key="1">
    <source>
        <dbReference type="SAM" id="Coils"/>
    </source>
</evidence>
<organism evidence="2">
    <name type="scientific">Blastocystis hominis</name>
    <dbReference type="NCBI Taxonomy" id="12968"/>
    <lineage>
        <taxon>Eukaryota</taxon>
        <taxon>Sar</taxon>
        <taxon>Stramenopiles</taxon>
        <taxon>Bigyra</taxon>
        <taxon>Opalozoa</taxon>
        <taxon>Opalinata</taxon>
        <taxon>Blastocystidae</taxon>
        <taxon>Blastocystis</taxon>
    </lineage>
</organism>
<evidence type="ECO:0000313" key="2">
    <source>
        <dbReference type="EMBL" id="CBK20224.2"/>
    </source>
</evidence>
<keyword evidence="1" id="KW-0175">Coiled coil</keyword>
<proteinExistence type="predicted"/>
<name>D8LWN5_BLAHO</name>
<gene>
    <name evidence="2" type="ORF">GSBLH_T00000591001</name>
</gene>
<protein>
    <submittedName>
        <fullName evidence="2">Uncharacterized protein</fullName>
    </submittedName>
</protein>
<dbReference type="AlphaFoldDB" id="D8LWN5"/>
<accession>D8LWN5</accession>
<sequence>MQRTVPSVANQIPTNRMCAARRAYHKPGRCVASFSFRFTRRTLNKVQELRQLLRLLESLSTQRNASKELHDEELRQLRQQAENKKQIVQHEQEQYFMVAGIEEKVQQSLLSLLSIYRSLNVDILKSRCFLEMIPSKAELLFFENEISKFIELIVEGSVRLSQYYDVLNSLHSVLDPYQSHLKFLESLSETVQKSQNSLHGVSGTLGAALASVTHQLVGVTQQRNTDLKKKNRMLKAIRENQAMVQEKTRVHSKLMHTFHVECENNKELMKRLREVQSRRTKFRK</sequence>
<reference evidence="2" key="1">
    <citation type="submission" date="2010-02" db="EMBL/GenBank/DDBJ databases">
        <title>Sequencing and annotation of the Blastocystis hominis genome.</title>
        <authorList>
            <person name="Wincker P."/>
        </authorList>
    </citation>
    <scope>NUCLEOTIDE SEQUENCE</scope>
    <source>
        <strain evidence="2">Singapore isolate B</strain>
    </source>
</reference>